<dbReference type="PANTHER" id="PTHR43014">
    <property type="entry name" value="MERCURIC REDUCTASE"/>
    <property type="match status" value="1"/>
</dbReference>
<evidence type="ECO:0000256" key="15">
    <source>
        <dbReference type="SAM" id="MobiDB-lite"/>
    </source>
</evidence>
<comment type="subunit">
    <text evidence="3">Homotetramer.</text>
</comment>
<evidence type="ECO:0000259" key="16">
    <source>
        <dbReference type="Pfam" id="PF02852"/>
    </source>
</evidence>
<dbReference type="EC" id="1.6.5.2" evidence="4"/>
<dbReference type="Gene3D" id="3.30.390.30">
    <property type="match status" value="1"/>
</dbReference>
<dbReference type="Proteomes" id="UP000308121">
    <property type="component" value="Unassembled WGS sequence"/>
</dbReference>
<comment type="cofactor">
    <cofactor evidence="1">
        <name>FAD</name>
        <dbReference type="ChEBI" id="CHEBI:57692"/>
    </cofactor>
</comment>
<dbReference type="Pfam" id="PF02852">
    <property type="entry name" value="Pyr_redox_dim"/>
    <property type="match status" value="1"/>
</dbReference>
<keyword evidence="6" id="KW-0274">FAD</keyword>
<keyword evidence="5" id="KW-0285">Flavoprotein</keyword>
<accession>A0A7Z8NSN5</accession>
<dbReference type="InterPro" id="IPR016156">
    <property type="entry name" value="FAD/NAD-linked_Rdtase_dimer_sf"/>
</dbReference>
<dbReference type="PANTHER" id="PTHR43014:SF1">
    <property type="entry name" value="NAD(P)H DEHYDROGENASE (QUINONE)"/>
    <property type="match status" value="1"/>
</dbReference>
<protein>
    <recommendedName>
        <fullName evidence="11">NAD(P)H dehydrogenase (quinone)</fullName>
        <ecNumber evidence="4">1.6.5.2</ecNumber>
    </recommendedName>
    <alternativeName>
        <fullName evidence="14">NAD(P)H quinone reductase</fullName>
    </alternativeName>
    <alternativeName>
        <fullName evidence="12">NAD(P)H: menadione oxidoreductase</fullName>
    </alternativeName>
    <alternativeName>
        <fullName evidence="13">NADH-menadione reductase</fullName>
    </alternativeName>
</protein>
<feature type="domain" description="Pyridine nucleotide-disulphide oxidoreductase dimerisation" evidence="16">
    <location>
        <begin position="522"/>
        <end position="628"/>
    </location>
</feature>
<comment type="catalytic activity">
    <reaction evidence="9">
        <text>a quinone + NADH + H(+) = a quinol + NAD(+)</text>
        <dbReference type="Rhea" id="RHEA:46160"/>
        <dbReference type="ChEBI" id="CHEBI:15378"/>
        <dbReference type="ChEBI" id="CHEBI:24646"/>
        <dbReference type="ChEBI" id="CHEBI:57540"/>
        <dbReference type="ChEBI" id="CHEBI:57945"/>
        <dbReference type="ChEBI" id="CHEBI:132124"/>
        <dbReference type="EC" id="1.6.5.2"/>
    </reaction>
</comment>
<organism evidence="18 19">
    <name type="scientific">Cellulomonas hominis</name>
    <dbReference type="NCBI Taxonomy" id="156981"/>
    <lineage>
        <taxon>Bacteria</taxon>
        <taxon>Bacillati</taxon>
        <taxon>Actinomycetota</taxon>
        <taxon>Actinomycetes</taxon>
        <taxon>Micrococcales</taxon>
        <taxon>Cellulomonadaceae</taxon>
        <taxon>Cellulomonas</taxon>
    </lineage>
</organism>
<dbReference type="InterPro" id="IPR036188">
    <property type="entry name" value="FAD/NAD-bd_sf"/>
</dbReference>
<dbReference type="InterPro" id="IPR023753">
    <property type="entry name" value="FAD/NAD-binding_dom"/>
</dbReference>
<feature type="compositionally biased region" description="Low complexity" evidence="15">
    <location>
        <begin position="132"/>
        <end position="168"/>
    </location>
</feature>
<dbReference type="NCBIfam" id="NF005883">
    <property type="entry name" value="PRK07845.1"/>
    <property type="match status" value="1"/>
</dbReference>
<evidence type="ECO:0000256" key="11">
    <source>
        <dbReference type="ARBA" id="ARBA00072193"/>
    </source>
</evidence>
<evidence type="ECO:0000256" key="8">
    <source>
        <dbReference type="ARBA" id="ARBA00023027"/>
    </source>
</evidence>
<dbReference type="AlphaFoldDB" id="A0A7Z8NSN5"/>
<feature type="compositionally biased region" description="Pro residues" evidence="15">
    <location>
        <begin position="25"/>
        <end position="41"/>
    </location>
</feature>
<evidence type="ECO:0000259" key="17">
    <source>
        <dbReference type="Pfam" id="PF07992"/>
    </source>
</evidence>
<comment type="caution">
    <text evidence="18">The sequence shown here is derived from an EMBL/GenBank/DDBJ whole genome shotgun (WGS) entry which is preliminary data.</text>
</comment>
<evidence type="ECO:0000256" key="7">
    <source>
        <dbReference type="ARBA" id="ARBA00023002"/>
    </source>
</evidence>
<keyword evidence="8" id="KW-0520">NAD</keyword>
<reference evidence="18 19" key="1">
    <citation type="submission" date="2019-05" db="EMBL/GenBank/DDBJ databases">
        <title>Genome sequence of Cellulomonas hominis strain CS1.</title>
        <authorList>
            <person name="Belmont J."/>
            <person name="Maclea K.S."/>
        </authorList>
    </citation>
    <scope>NUCLEOTIDE SEQUENCE [LARGE SCALE GENOMIC DNA]</scope>
    <source>
        <strain evidence="18 19">CS1</strain>
    </source>
</reference>
<dbReference type="EMBL" id="SZYE01000022">
    <property type="protein sequence ID" value="TKR26582.1"/>
    <property type="molecule type" value="Genomic_DNA"/>
</dbReference>
<proteinExistence type="inferred from homology"/>
<evidence type="ECO:0000313" key="19">
    <source>
        <dbReference type="Proteomes" id="UP000308121"/>
    </source>
</evidence>
<dbReference type="Pfam" id="PF07992">
    <property type="entry name" value="Pyr_redox_2"/>
    <property type="match status" value="1"/>
</dbReference>
<evidence type="ECO:0000256" key="12">
    <source>
        <dbReference type="ARBA" id="ARBA00076614"/>
    </source>
</evidence>
<evidence type="ECO:0000256" key="4">
    <source>
        <dbReference type="ARBA" id="ARBA00012648"/>
    </source>
</evidence>
<evidence type="ECO:0000256" key="5">
    <source>
        <dbReference type="ARBA" id="ARBA00022630"/>
    </source>
</evidence>
<feature type="compositionally biased region" description="Pro residues" evidence="15">
    <location>
        <begin position="120"/>
        <end position="131"/>
    </location>
</feature>
<feature type="region of interest" description="Disordered" evidence="15">
    <location>
        <begin position="77"/>
        <end position="168"/>
    </location>
</feature>
<dbReference type="OrthoDB" id="4678789at2"/>
<sequence length="639" mass="66271">MRRCRCGWRPGARDTCGRNGRAYRPCPPRRTPEGPAPPGPSTPRWRLSAARTHPRTAESCHLGDGRVGEVRECGRARARGRGRCGEGAGARRAARARGPGRGATCAAAQVREDGRVTQPTPTPAPAEPGPATPAAADAPDAAAAPPASSTTSAAAPAPVDDGRPAPRVVVVGGGPGGYEAALVARRLGADVTVVERSGLGGAAVLTDVVPSKTLIATAEWMTIAERAPDLGIRLDVPAGPADDADPARDTGRSRRHSIDLARVNARVRDLALAQSGDIRTRLEREGVRVVIGHGRLDGPERVVVTGDTEETLDADVVLLATGATPRTLPDAQPDGERILTWTQLYHLDALPERLIVVGSGVTGAEFAGAYVSLGSQVVLVSSRDRVLPGEDADAATMLEDVFRTRGMEVVARSRAQAARRTDDGVVVTLADGREIHGSHVLLAVGSIPSTEGLGLADAGVRTTPSGHIEVDKVSRTSARGVYAAGDVTGVLPLASVAAMQGRIAMSHALGDAVAPLRLRGVAANIFTAPEIATVGLSETALIERDAHFVTHTLPLARNPRAKMLGVRDGFVKLFAHSTAGTVLGGVVVAPRASELIFPITLAVSHSLTVDDVANAFTVYPSLSGSIGEVARVLHRTDQG</sequence>
<evidence type="ECO:0000256" key="3">
    <source>
        <dbReference type="ARBA" id="ARBA00011881"/>
    </source>
</evidence>
<dbReference type="InterPro" id="IPR004099">
    <property type="entry name" value="Pyr_nucl-diS_OxRdtase_dimer"/>
</dbReference>
<dbReference type="FunFam" id="3.50.50.60:FF:000054">
    <property type="entry name" value="Flavoprotein disulfide reductase"/>
    <property type="match status" value="1"/>
</dbReference>
<dbReference type="PRINTS" id="PR00368">
    <property type="entry name" value="FADPNR"/>
</dbReference>
<evidence type="ECO:0000256" key="6">
    <source>
        <dbReference type="ARBA" id="ARBA00022827"/>
    </source>
</evidence>
<dbReference type="Gene3D" id="3.50.50.60">
    <property type="entry name" value="FAD/NAD(P)-binding domain"/>
    <property type="match status" value="2"/>
</dbReference>
<comment type="similarity">
    <text evidence="2">Belongs to the class-I pyridine nucleotide-disulfide oxidoreductase family.</text>
</comment>
<feature type="region of interest" description="Disordered" evidence="15">
    <location>
        <begin position="17"/>
        <end position="62"/>
    </location>
</feature>
<evidence type="ECO:0000313" key="18">
    <source>
        <dbReference type="EMBL" id="TKR26582.1"/>
    </source>
</evidence>
<dbReference type="GO" id="GO:0050660">
    <property type="term" value="F:flavin adenine dinucleotide binding"/>
    <property type="evidence" value="ECO:0007669"/>
    <property type="project" value="TreeGrafter"/>
</dbReference>
<feature type="domain" description="FAD/NAD(P)-binding" evidence="17">
    <location>
        <begin position="167"/>
        <end position="501"/>
    </location>
</feature>
<dbReference type="PRINTS" id="PR00411">
    <property type="entry name" value="PNDRDTASEI"/>
</dbReference>
<evidence type="ECO:0000256" key="2">
    <source>
        <dbReference type="ARBA" id="ARBA00007532"/>
    </source>
</evidence>
<dbReference type="GO" id="GO:0003955">
    <property type="term" value="F:NAD(P)H dehydrogenase (quinone) activity"/>
    <property type="evidence" value="ECO:0007669"/>
    <property type="project" value="UniProtKB-EC"/>
</dbReference>
<evidence type="ECO:0000256" key="9">
    <source>
        <dbReference type="ARBA" id="ARBA00047678"/>
    </source>
</evidence>
<comment type="catalytic activity">
    <reaction evidence="10">
        <text>a quinone + NADPH + H(+) = a quinol + NADP(+)</text>
        <dbReference type="Rhea" id="RHEA:46164"/>
        <dbReference type="ChEBI" id="CHEBI:15378"/>
        <dbReference type="ChEBI" id="CHEBI:24646"/>
        <dbReference type="ChEBI" id="CHEBI:57783"/>
        <dbReference type="ChEBI" id="CHEBI:58349"/>
        <dbReference type="ChEBI" id="CHEBI:132124"/>
        <dbReference type="EC" id="1.6.5.2"/>
    </reaction>
</comment>
<name>A0A7Z8NSN5_9CELL</name>
<keyword evidence="7" id="KW-0560">Oxidoreductase</keyword>
<evidence type="ECO:0000256" key="1">
    <source>
        <dbReference type="ARBA" id="ARBA00001974"/>
    </source>
</evidence>
<evidence type="ECO:0000256" key="14">
    <source>
        <dbReference type="ARBA" id="ARBA00079404"/>
    </source>
</evidence>
<dbReference type="SUPFAM" id="SSF51905">
    <property type="entry name" value="FAD/NAD(P)-binding domain"/>
    <property type="match status" value="1"/>
</dbReference>
<gene>
    <name evidence="18" type="ORF">FA014_05005</name>
</gene>
<dbReference type="SUPFAM" id="SSF55424">
    <property type="entry name" value="FAD/NAD-linked reductases, dimerisation (C-terminal) domain"/>
    <property type="match status" value="1"/>
</dbReference>
<evidence type="ECO:0000256" key="13">
    <source>
        <dbReference type="ARBA" id="ARBA00077506"/>
    </source>
</evidence>
<evidence type="ECO:0000256" key="10">
    <source>
        <dbReference type="ARBA" id="ARBA00048983"/>
    </source>
</evidence>